<evidence type="ECO:0000313" key="2">
    <source>
        <dbReference type="Proteomes" id="UP001163321"/>
    </source>
</evidence>
<organism evidence="1 2">
    <name type="scientific">Peronosclerospora sorghi</name>
    <dbReference type="NCBI Taxonomy" id="230839"/>
    <lineage>
        <taxon>Eukaryota</taxon>
        <taxon>Sar</taxon>
        <taxon>Stramenopiles</taxon>
        <taxon>Oomycota</taxon>
        <taxon>Peronosporomycetes</taxon>
        <taxon>Peronosporales</taxon>
        <taxon>Peronosporaceae</taxon>
        <taxon>Peronosclerospora</taxon>
    </lineage>
</organism>
<protein>
    <submittedName>
        <fullName evidence="1">Uncharacterized protein</fullName>
    </submittedName>
</protein>
<dbReference type="Proteomes" id="UP001163321">
    <property type="component" value="Chromosome 2"/>
</dbReference>
<sequence length="72" mass="7905">MLRTFLFPNAISPVVTRLRSPPDTPRVMASPTISKLLDDNVGVVLKHGARCIERSFVFLGCPIRKELGVTLG</sequence>
<dbReference type="EMBL" id="CM047581">
    <property type="protein sequence ID" value="KAI9916476.1"/>
    <property type="molecule type" value="Genomic_DNA"/>
</dbReference>
<keyword evidence="2" id="KW-1185">Reference proteome</keyword>
<evidence type="ECO:0000313" key="1">
    <source>
        <dbReference type="EMBL" id="KAI9916476.1"/>
    </source>
</evidence>
<gene>
    <name evidence="1" type="ORF">PsorP6_016803</name>
</gene>
<reference evidence="1 2" key="1">
    <citation type="journal article" date="2022" name="bioRxiv">
        <title>The genome of the oomycete Peronosclerospora sorghi, a cosmopolitan pathogen of maize and sorghum, is inflated with dispersed pseudogenes.</title>
        <authorList>
            <person name="Fletcher K."/>
            <person name="Martin F."/>
            <person name="Isakeit T."/>
            <person name="Cavanaugh K."/>
            <person name="Magill C."/>
            <person name="Michelmore R."/>
        </authorList>
    </citation>
    <scope>NUCLEOTIDE SEQUENCE [LARGE SCALE GENOMIC DNA]</scope>
    <source>
        <strain evidence="1">P6</strain>
    </source>
</reference>
<name>A0ACC0WFI9_9STRA</name>
<comment type="caution">
    <text evidence="1">The sequence shown here is derived from an EMBL/GenBank/DDBJ whole genome shotgun (WGS) entry which is preliminary data.</text>
</comment>
<accession>A0ACC0WFI9</accession>
<proteinExistence type="predicted"/>